<gene>
    <name evidence="1" type="ORF">SLAVMIC_00317</name>
</gene>
<evidence type="ECO:0000313" key="1">
    <source>
        <dbReference type="EMBL" id="CAG7580241.1"/>
    </source>
</evidence>
<organism evidence="1">
    <name type="scientific">uncultured marine phage</name>
    <dbReference type="NCBI Taxonomy" id="707152"/>
    <lineage>
        <taxon>Viruses</taxon>
        <taxon>environmental samples</taxon>
    </lineage>
</organism>
<accession>A0A8D9CC16</accession>
<reference evidence="1" key="1">
    <citation type="submission" date="2021-06" db="EMBL/GenBank/DDBJ databases">
        <authorList>
            <person name="Gannon L."/>
            <person name="Redgwell R T."/>
            <person name="Michniewski S."/>
            <person name="Harrison D C."/>
            <person name="Millard A."/>
        </authorList>
    </citation>
    <scope>NUCLEOTIDE SEQUENCE</scope>
</reference>
<proteinExistence type="predicted"/>
<protein>
    <submittedName>
        <fullName evidence="1">Uncharacterized protein</fullName>
    </submittedName>
</protein>
<sequence>MKVKQLLLDLNPHHRFGVYRQDSGLTNETLLMMGDIVNELDEFKHSTVEIIKVKFDTPTVTYNEDGFPTVTNTSDPEIISVMDDDQFRFAENVKLHSIFLSNHATKEEVKVIYRLTPDSIIPLDKWRNDRLDKIL</sequence>
<name>A0A8D9CC16_9VIRU</name>
<dbReference type="EMBL" id="OU342829">
    <property type="protein sequence ID" value="CAG7580241.1"/>
    <property type="molecule type" value="Genomic_DNA"/>
</dbReference>